<protein>
    <submittedName>
        <fullName evidence="2">BTB/POZ domain-containing protein KCTD9</fullName>
    </submittedName>
</protein>
<dbReference type="GO" id="GO:0051260">
    <property type="term" value="P:protein homooligomerization"/>
    <property type="evidence" value="ECO:0007669"/>
    <property type="project" value="InterPro"/>
</dbReference>
<dbReference type="SUPFAM" id="SSF141571">
    <property type="entry name" value="Pentapeptide repeat-like"/>
    <property type="match status" value="1"/>
</dbReference>
<dbReference type="Pfam" id="PF00805">
    <property type="entry name" value="Pentapeptide"/>
    <property type="match status" value="3"/>
</dbReference>
<dbReference type="PANTHER" id="PTHR14136">
    <property type="entry name" value="BTB_POZ DOMAIN-CONTAINING PROTEIN KCTD9"/>
    <property type="match status" value="1"/>
</dbReference>
<comment type="caution">
    <text evidence="2">The sequence shown here is derived from an EMBL/GenBank/DDBJ whole genome shotgun (WGS) entry which is preliminary data.</text>
</comment>
<dbReference type="InterPro" id="IPR011333">
    <property type="entry name" value="SKP1/BTB/POZ_sf"/>
</dbReference>
<dbReference type="InterPro" id="IPR000210">
    <property type="entry name" value="BTB/POZ_dom"/>
</dbReference>
<sequence length="398" mass="43300">MKRVILFRNGSHMDGKVILITGSLQELLQKASHKLGIPVKHLFTVQGGLIDDISLLRDDDVLYASAGEYFIPPPAQNISCKCLSIPLSGNPQEWISLNVGGKIYTTTRSTLVSKEPNSMLSKMFSGSNEGMFCPSIRDSSGAYLIDRSYVYFEPLLNYLRTGSLIIDHNINPEGVLEEAKFYGLESVVKELESVIEESIKSKVVEEPLSRADVISALLTTKPTQELRFQAVNLKGANLSKLDLRNINFKYADFSESDLSGANLSGCNLERANLSKAVLEGAQLLNVKLLCANMEGANLRSCNFEDPSGNRANCEGVNLRGSNLEGSVMAGVNLRVATLKNCNLKNCDLRAAVLAGADLENCDLSGSDLQEANLRGANLKGAAFELMQTPLHMSQTCDL</sequence>
<dbReference type="EMBL" id="SEYY01021108">
    <property type="protein sequence ID" value="KAB7496694.1"/>
    <property type="molecule type" value="Genomic_DNA"/>
</dbReference>
<dbReference type="InterPro" id="IPR051082">
    <property type="entry name" value="Pentapeptide-BTB/POZ_domain"/>
</dbReference>
<evidence type="ECO:0000313" key="3">
    <source>
        <dbReference type="Proteomes" id="UP000326759"/>
    </source>
</evidence>
<dbReference type="SMART" id="SM00537">
    <property type="entry name" value="DCX"/>
    <property type="match status" value="1"/>
</dbReference>
<name>A0A5N5SRB1_9CRUS</name>
<evidence type="ECO:0000259" key="1">
    <source>
        <dbReference type="PROSITE" id="PS51490"/>
    </source>
</evidence>
<dbReference type="OrthoDB" id="9989223at2759"/>
<feature type="domain" description="KHA" evidence="1">
    <location>
        <begin position="3"/>
        <end position="82"/>
    </location>
</feature>
<dbReference type="InterPro" id="IPR036572">
    <property type="entry name" value="Doublecortin_dom_sf"/>
</dbReference>
<dbReference type="InterPro" id="IPR001646">
    <property type="entry name" value="5peptide_repeat"/>
</dbReference>
<dbReference type="SMART" id="SM00225">
    <property type="entry name" value="BTB"/>
    <property type="match status" value="1"/>
</dbReference>
<accession>A0A5N5SRB1</accession>
<dbReference type="Proteomes" id="UP000326759">
    <property type="component" value="Unassembled WGS sequence"/>
</dbReference>
<dbReference type="PROSITE" id="PS51490">
    <property type="entry name" value="KHA"/>
    <property type="match status" value="1"/>
</dbReference>
<dbReference type="InterPro" id="IPR003131">
    <property type="entry name" value="T1-type_BTB"/>
</dbReference>
<dbReference type="InterPro" id="IPR003533">
    <property type="entry name" value="Doublecortin_dom"/>
</dbReference>
<dbReference type="SUPFAM" id="SSF89837">
    <property type="entry name" value="Doublecortin (DC)"/>
    <property type="match status" value="1"/>
</dbReference>
<dbReference type="SUPFAM" id="SSF54695">
    <property type="entry name" value="POZ domain"/>
    <property type="match status" value="1"/>
</dbReference>
<proteinExistence type="predicted"/>
<reference evidence="2 3" key="1">
    <citation type="journal article" date="2019" name="PLoS Biol.">
        <title>Sex chromosomes control vertical transmission of feminizing Wolbachia symbionts in an isopod.</title>
        <authorList>
            <person name="Becking T."/>
            <person name="Chebbi M.A."/>
            <person name="Giraud I."/>
            <person name="Moumen B."/>
            <person name="Laverre T."/>
            <person name="Caubet Y."/>
            <person name="Peccoud J."/>
            <person name="Gilbert C."/>
            <person name="Cordaux R."/>
        </authorList>
    </citation>
    <scope>NUCLEOTIDE SEQUENCE [LARGE SCALE GENOMIC DNA]</scope>
    <source>
        <strain evidence="2">ANa2</strain>
        <tissue evidence="2">Whole body excluding digestive tract and cuticle</tissue>
    </source>
</reference>
<dbReference type="Pfam" id="PF02214">
    <property type="entry name" value="BTB_2"/>
    <property type="match status" value="1"/>
</dbReference>
<evidence type="ECO:0000313" key="2">
    <source>
        <dbReference type="EMBL" id="KAB7496694.1"/>
    </source>
</evidence>
<dbReference type="InterPro" id="IPR021789">
    <property type="entry name" value="KHA_dom"/>
</dbReference>
<dbReference type="Gene3D" id="2.160.20.80">
    <property type="entry name" value="E3 ubiquitin-protein ligase SopA"/>
    <property type="match status" value="1"/>
</dbReference>
<dbReference type="CDD" id="cd18368">
    <property type="entry name" value="BTB_POZ_KCTD9"/>
    <property type="match status" value="1"/>
</dbReference>
<dbReference type="Gene3D" id="3.10.20.230">
    <property type="entry name" value="Doublecortin domain"/>
    <property type="match status" value="1"/>
</dbReference>
<keyword evidence="3" id="KW-1185">Reference proteome</keyword>
<gene>
    <name evidence="2" type="primary">KCTD9</name>
    <name evidence="2" type="ORF">Anas_03238</name>
</gene>
<dbReference type="Gene3D" id="6.10.140.750">
    <property type="match status" value="1"/>
</dbReference>
<dbReference type="PANTHER" id="PTHR14136:SF17">
    <property type="entry name" value="BTB_POZ DOMAIN-CONTAINING PROTEIN KCTD9"/>
    <property type="match status" value="1"/>
</dbReference>
<dbReference type="Gene3D" id="3.30.710.10">
    <property type="entry name" value="Potassium Channel Kv1.1, Chain A"/>
    <property type="match status" value="1"/>
</dbReference>
<organism evidence="2 3">
    <name type="scientific">Armadillidium nasatum</name>
    <dbReference type="NCBI Taxonomy" id="96803"/>
    <lineage>
        <taxon>Eukaryota</taxon>
        <taxon>Metazoa</taxon>
        <taxon>Ecdysozoa</taxon>
        <taxon>Arthropoda</taxon>
        <taxon>Crustacea</taxon>
        <taxon>Multicrustacea</taxon>
        <taxon>Malacostraca</taxon>
        <taxon>Eumalacostraca</taxon>
        <taxon>Peracarida</taxon>
        <taxon>Isopoda</taxon>
        <taxon>Oniscidea</taxon>
        <taxon>Crinocheta</taxon>
        <taxon>Armadillidiidae</taxon>
        <taxon>Armadillidium</taxon>
    </lineage>
</organism>
<dbReference type="Pfam" id="PF11834">
    <property type="entry name" value="KHA"/>
    <property type="match status" value="1"/>
</dbReference>
<dbReference type="GO" id="GO:0035556">
    <property type="term" value="P:intracellular signal transduction"/>
    <property type="evidence" value="ECO:0007669"/>
    <property type="project" value="InterPro"/>
</dbReference>
<dbReference type="AlphaFoldDB" id="A0A5N5SRB1"/>
<dbReference type="CDD" id="cd17073">
    <property type="entry name" value="KHA"/>
    <property type="match status" value="1"/>
</dbReference>